<protein>
    <submittedName>
        <fullName evidence="2">Uncharacterized protein</fullName>
    </submittedName>
</protein>
<sequence>MGKWHTPPPRLLLTARSSLTILTSSPYLCRQNDPERSGREVEQYTDDPNDLPSKTPAGLKQAIVPAEDPNLVTWEPPCPFLFYKYGALIRQKSRFAPCMDLKIAEQLEVEKSLVGGTEKA</sequence>
<evidence type="ECO:0000256" key="1">
    <source>
        <dbReference type="SAM" id="MobiDB-lite"/>
    </source>
</evidence>
<feature type="compositionally biased region" description="Basic and acidic residues" evidence="1">
    <location>
        <begin position="32"/>
        <end position="42"/>
    </location>
</feature>
<keyword evidence="3" id="KW-1185">Reference proteome</keyword>
<accession>A0A0C2SWT2</accession>
<proteinExistence type="predicted"/>
<evidence type="ECO:0000313" key="2">
    <source>
        <dbReference type="EMBL" id="KIL58564.1"/>
    </source>
</evidence>
<reference evidence="2 3" key="1">
    <citation type="submission" date="2014-04" db="EMBL/GenBank/DDBJ databases">
        <title>Evolutionary Origins and Diversification of the Mycorrhizal Mutualists.</title>
        <authorList>
            <consortium name="DOE Joint Genome Institute"/>
            <consortium name="Mycorrhizal Genomics Consortium"/>
            <person name="Kohler A."/>
            <person name="Kuo A."/>
            <person name="Nagy L.G."/>
            <person name="Floudas D."/>
            <person name="Copeland A."/>
            <person name="Barry K.W."/>
            <person name="Cichocki N."/>
            <person name="Veneault-Fourrey C."/>
            <person name="LaButti K."/>
            <person name="Lindquist E.A."/>
            <person name="Lipzen A."/>
            <person name="Lundell T."/>
            <person name="Morin E."/>
            <person name="Murat C."/>
            <person name="Riley R."/>
            <person name="Ohm R."/>
            <person name="Sun H."/>
            <person name="Tunlid A."/>
            <person name="Henrissat B."/>
            <person name="Grigoriev I.V."/>
            <person name="Hibbett D.S."/>
            <person name="Martin F."/>
        </authorList>
    </citation>
    <scope>NUCLEOTIDE SEQUENCE [LARGE SCALE GENOMIC DNA]</scope>
    <source>
        <strain evidence="2 3">Koide BX008</strain>
    </source>
</reference>
<feature type="region of interest" description="Disordered" evidence="1">
    <location>
        <begin position="28"/>
        <end position="54"/>
    </location>
</feature>
<organism evidence="2 3">
    <name type="scientific">Amanita muscaria (strain Koide BX008)</name>
    <dbReference type="NCBI Taxonomy" id="946122"/>
    <lineage>
        <taxon>Eukaryota</taxon>
        <taxon>Fungi</taxon>
        <taxon>Dikarya</taxon>
        <taxon>Basidiomycota</taxon>
        <taxon>Agaricomycotina</taxon>
        <taxon>Agaricomycetes</taxon>
        <taxon>Agaricomycetidae</taxon>
        <taxon>Agaricales</taxon>
        <taxon>Pluteineae</taxon>
        <taxon>Amanitaceae</taxon>
        <taxon>Amanita</taxon>
    </lineage>
</organism>
<dbReference type="OrthoDB" id="9986881at2759"/>
<dbReference type="InParanoid" id="A0A0C2SWT2"/>
<dbReference type="EMBL" id="KN818335">
    <property type="protein sequence ID" value="KIL58564.1"/>
    <property type="molecule type" value="Genomic_DNA"/>
</dbReference>
<dbReference type="AlphaFoldDB" id="A0A0C2SWT2"/>
<dbReference type="Proteomes" id="UP000054549">
    <property type="component" value="Unassembled WGS sequence"/>
</dbReference>
<dbReference type="HOGENOM" id="CLU_2049085_0_0_1"/>
<evidence type="ECO:0000313" key="3">
    <source>
        <dbReference type="Proteomes" id="UP000054549"/>
    </source>
</evidence>
<name>A0A0C2SWT2_AMAMK</name>
<gene>
    <name evidence="2" type="ORF">M378DRAFT_15470</name>
</gene>